<evidence type="ECO:0000313" key="4">
    <source>
        <dbReference type="EMBL" id="CAC5423921.1"/>
    </source>
</evidence>
<dbReference type="PANTHER" id="PTHR45712">
    <property type="entry name" value="AGAP008170-PA"/>
    <property type="match status" value="1"/>
</dbReference>
<evidence type="ECO:0000313" key="5">
    <source>
        <dbReference type="Proteomes" id="UP000507470"/>
    </source>
</evidence>
<reference evidence="4 5" key="1">
    <citation type="submission" date="2020-06" db="EMBL/GenBank/DDBJ databases">
        <authorList>
            <person name="Li R."/>
            <person name="Bekaert M."/>
        </authorList>
    </citation>
    <scope>NUCLEOTIDE SEQUENCE [LARGE SCALE GENOMIC DNA]</scope>
    <source>
        <strain evidence="5">wild</strain>
    </source>
</reference>
<dbReference type="InterPro" id="IPR032675">
    <property type="entry name" value="LRR_dom_sf"/>
</dbReference>
<keyword evidence="2" id="KW-0677">Repeat</keyword>
<protein>
    <submittedName>
        <fullName evidence="4">Uncharacterized protein</fullName>
    </submittedName>
</protein>
<dbReference type="EMBL" id="CACVKT020009911">
    <property type="protein sequence ID" value="CAC5423921.1"/>
    <property type="molecule type" value="Genomic_DNA"/>
</dbReference>
<keyword evidence="5" id="KW-1185">Reference proteome</keyword>
<organism evidence="4 5">
    <name type="scientific">Mytilus coruscus</name>
    <name type="common">Sea mussel</name>
    <dbReference type="NCBI Taxonomy" id="42192"/>
    <lineage>
        <taxon>Eukaryota</taxon>
        <taxon>Metazoa</taxon>
        <taxon>Spiralia</taxon>
        <taxon>Lophotrochozoa</taxon>
        <taxon>Mollusca</taxon>
        <taxon>Bivalvia</taxon>
        <taxon>Autobranchia</taxon>
        <taxon>Pteriomorphia</taxon>
        <taxon>Mytilida</taxon>
        <taxon>Mytiloidea</taxon>
        <taxon>Mytilidae</taxon>
        <taxon>Mytilinae</taxon>
        <taxon>Mytilus</taxon>
    </lineage>
</organism>
<keyword evidence="1" id="KW-0433">Leucine-rich repeat</keyword>
<evidence type="ECO:0000256" key="2">
    <source>
        <dbReference type="ARBA" id="ARBA00022737"/>
    </source>
</evidence>
<dbReference type="InterPro" id="IPR001611">
    <property type="entry name" value="Leu-rich_rpt"/>
</dbReference>
<dbReference type="InterPro" id="IPR050333">
    <property type="entry name" value="SLRP"/>
</dbReference>
<dbReference type="AlphaFoldDB" id="A0A6J8EXJ0"/>
<gene>
    <name evidence="4" type="ORF">MCOR_55881</name>
</gene>
<dbReference type="SUPFAM" id="SSF52058">
    <property type="entry name" value="L domain-like"/>
    <property type="match status" value="1"/>
</dbReference>
<dbReference type="OrthoDB" id="6056927at2759"/>
<evidence type="ECO:0000256" key="1">
    <source>
        <dbReference type="ARBA" id="ARBA00022614"/>
    </source>
</evidence>
<feature type="signal peptide" evidence="3">
    <location>
        <begin position="1"/>
        <end position="22"/>
    </location>
</feature>
<evidence type="ECO:0000256" key="3">
    <source>
        <dbReference type="SAM" id="SignalP"/>
    </source>
</evidence>
<feature type="chain" id="PRO_5027062662" evidence="3">
    <location>
        <begin position="23"/>
        <end position="185"/>
    </location>
</feature>
<dbReference type="Pfam" id="PF13855">
    <property type="entry name" value="LRR_8"/>
    <property type="match status" value="1"/>
</dbReference>
<name>A0A6J8EXJ0_MYTCO</name>
<dbReference type="Proteomes" id="UP000507470">
    <property type="component" value="Unassembled WGS sequence"/>
</dbReference>
<dbReference type="PROSITE" id="PS51450">
    <property type="entry name" value="LRR"/>
    <property type="match status" value="1"/>
</dbReference>
<proteinExistence type="predicted"/>
<dbReference type="Gene3D" id="3.80.10.10">
    <property type="entry name" value="Ribonuclease Inhibitor"/>
    <property type="match status" value="1"/>
</dbReference>
<sequence>MIMYIIIAIWIILVHHYTTVHTKCKITLNILGEKEADCTYQGFTSVPTNLPPDLKKLDLSSNRLTRLGANSFHRYKYPAHLLLDNNIISYLDAKAFIGLTLLRQLSMVRNQLSIWYQPGVFVSLQNLSALDVSRNMNTADHCDKYNIPVGELCNLRELSIDHVLNATFGEQFKKLHNLQKLRFDN</sequence>
<dbReference type="PANTHER" id="PTHR45712:SF30">
    <property type="entry name" value="LRRNT DOMAIN-CONTAINING PROTEIN"/>
    <property type="match status" value="1"/>
</dbReference>
<keyword evidence="3" id="KW-0732">Signal</keyword>
<accession>A0A6J8EXJ0</accession>